<gene>
    <name evidence="3" type="ORF">SAMN05216233_1139</name>
</gene>
<dbReference type="SMART" id="SM00228">
    <property type="entry name" value="PDZ"/>
    <property type="match status" value="1"/>
</dbReference>
<evidence type="ECO:0000313" key="4">
    <source>
        <dbReference type="Proteomes" id="UP000198870"/>
    </source>
</evidence>
<keyword evidence="4" id="KW-1185">Reference proteome</keyword>
<dbReference type="InterPro" id="IPR029045">
    <property type="entry name" value="ClpP/crotonase-like_dom_sf"/>
</dbReference>
<organism evidence="3 4">
    <name type="scientific">Desulfoluna spongiiphila</name>
    <dbReference type="NCBI Taxonomy" id="419481"/>
    <lineage>
        <taxon>Bacteria</taxon>
        <taxon>Pseudomonadati</taxon>
        <taxon>Thermodesulfobacteriota</taxon>
        <taxon>Desulfobacteria</taxon>
        <taxon>Desulfobacterales</taxon>
        <taxon>Desulfolunaceae</taxon>
        <taxon>Desulfoluna</taxon>
    </lineage>
</organism>
<keyword evidence="3" id="KW-0645">Protease</keyword>
<dbReference type="Proteomes" id="UP000198870">
    <property type="component" value="Unassembled WGS sequence"/>
</dbReference>
<dbReference type="EMBL" id="FMUX01000013">
    <property type="protein sequence ID" value="SCY60026.1"/>
    <property type="molecule type" value="Genomic_DNA"/>
</dbReference>
<dbReference type="CDD" id="cd07562">
    <property type="entry name" value="Peptidase_S41_TRI"/>
    <property type="match status" value="1"/>
</dbReference>
<dbReference type="STRING" id="419481.SAMN05216233_1139"/>
<dbReference type="Gene3D" id="2.30.42.10">
    <property type="match status" value="1"/>
</dbReference>
<proteinExistence type="predicted"/>
<keyword evidence="3" id="KW-0378">Hydrolase</keyword>
<sequence length="413" mass="45309">MTHPRSHRRFALAATACFVVLFCAGASGAGDSSSQGKLFAEITGIVETHFFDPHRIDQRFPVIKEHYRPQILGASPEAVPRLVNAMLGELNASHTSYLTPDDPEYYYLAALFSRIPEIGALFPHKGVIYPTVGVFTQRVKGRFHVVSLLAGGAAEKAGILKGDEILSVNGESFTPVASLRPLVGTDAVFEVRREEGTAPFSVTMQPVLMNPKEEMLAAQKVSVRVMEKGGRRIGYIHIYSYAGEEYHKALRDALAWGPLKDADALIIDLRYGLGGAWPSYLNIFNRNIPVLEVIDRKGNRNRVDTQWRKPAVYLVNGYTRSGKELLAFGAKKYGAPTVIGERTAGQSLAGRLFPLSNKALLFLAVQGCRIDGVDLEGVGVEPDIEVPFEVPYCSGQDAQHHKAVEHLLNQLPD</sequence>
<dbReference type="AlphaFoldDB" id="A0A1G5H8B1"/>
<dbReference type="Pfam" id="PF03572">
    <property type="entry name" value="Peptidase_S41"/>
    <property type="match status" value="1"/>
</dbReference>
<reference evidence="3 4" key="1">
    <citation type="submission" date="2016-10" db="EMBL/GenBank/DDBJ databases">
        <authorList>
            <person name="de Groot N.N."/>
        </authorList>
    </citation>
    <scope>NUCLEOTIDE SEQUENCE [LARGE SCALE GENOMIC DNA]</scope>
    <source>
        <strain evidence="3 4">AA1</strain>
    </source>
</reference>
<dbReference type="Gene3D" id="3.30.750.44">
    <property type="match status" value="1"/>
</dbReference>
<dbReference type="SMART" id="SM00245">
    <property type="entry name" value="TSPc"/>
    <property type="match status" value="1"/>
</dbReference>
<dbReference type="RefSeq" id="WP_092212137.1">
    <property type="nucleotide sequence ID" value="NZ_FMUX01000013.1"/>
</dbReference>
<dbReference type="InterPro" id="IPR041489">
    <property type="entry name" value="PDZ_6"/>
</dbReference>
<dbReference type="Gene3D" id="3.90.226.10">
    <property type="entry name" value="2-enoyl-CoA Hydratase, Chain A, domain 1"/>
    <property type="match status" value="1"/>
</dbReference>
<evidence type="ECO:0000259" key="2">
    <source>
        <dbReference type="PROSITE" id="PS50106"/>
    </source>
</evidence>
<dbReference type="GO" id="GO:0004175">
    <property type="term" value="F:endopeptidase activity"/>
    <property type="evidence" value="ECO:0007669"/>
    <property type="project" value="TreeGrafter"/>
</dbReference>
<feature type="chain" id="PRO_5011746318" evidence="1">
    <location>
        <begin position="30"/>
        <end position="413"/>
    </location>
</feature>
<name>A0A1G5H8B1_9BACT</name>
<feature type="domain" description="PDZ" evidence="2">
    <location>
        <begin position="145"/>
        <end position="206"/>
    </location>
</feature>
<evidence type="ECO:0000256" key="1">
    <source>
        <dbReference type="SAM" id="SignalP"/>
    </source>
</evidence>
<keyword evidence="1" id="KW-0732">Signal</keyword>
<dbReference type="PROSITE" id="PS50106">
    <property type="entry name" value="PDZ"/>
    <property type="match status" value="1"/>
</dbReference>
<dbReference type="GO" id="GO:0006508">
    <property type="term" value="P:proteolysis"/>
    <property type="evidence" value="ECO:0007669"/>
    <property type="project" value="UniProtKB-KW"/>
</dbReference>
<accession>A0A1G5H8B1</accession>
<dbReference type="SUPFAM" id="SSF52096">
    <property type="entry name" value="ClpP/crotonase"/>
    <property type="match status" value="1"/>
</dbReference>
<feature type="signal peptide" evidence="1">
    <location>
        <begin position="1"/>
        <end position="29"/>
    </location>
</feature>
<evidence type="ECO:0000313" key="3">
    <source>
        <dbReference type="EMBL" id="SCY60026.1"/>
    </source>
</evidence>
<dbReference type="Pfam" id="PF17820">
    <property type="entry name" value="PDZ_6"/>
    <property type="match status" value="1"/>
</dbReference>
<protein>
    <submittedName>
        <fullName evidence="3">Carboxyl-terminal processing protease</fullName>
    </submittedName>
</protein>
<dbReference type="GO" id="GO:0007165">
    <property type="term" value="P:signal transduction"/>
    <property type="evidence" value="ECO:0007669"/>
    <property type="project" value="TreeGrafter"/>
</dbReference>
<dbReference type="GO" id="GO:0030288">
    <property type="term" value="C:outer membrane-bounded periplasmic space"/>
    <property type="evidence" value="ECO:0007669"/>
    <property type="project" value="TreeGrafter"/>
</dbReference>
<dbReference type="InterPro" id="IPR005151">
    <property type="entry name" value="Tail-specific_protease"/>
</dbReference>
<dbReference type="InterPro" id="IPR036034">
    <property type="entry name" value="PDZ_sf"/>
</dbReference>
<dbReference type="PANTHER" id="PTHR32060">
    <property type="entry name" value="TAIL-SPECIFIC PROTEASE"/>
    <property type="match status" value="1"/>
</dbReference>
<dbReference type="PANTHER" id="PTHR32060:SF30">
    <property type="entry name" value="CARBOXY-TERMINAL PROCESSING PROTEASE CTPA"/>
    <property type="match status" value="1"/>
</dbReference>
<dbReference type="GO" id="GO:0008236">
    <property type="term" value="F:serine-type peptidase activity"/>
    <property type="evidence" value="ECO:0007669"/>
    <property type="project" value="InterPro"/>
</dbReference>
<dbReference type="InterPro" id="IPR001478">
    <property type="entry name" value="PDZ"/>
</dbReference>
<dbReference type="SUPFAM" id="SSF50156">
    <property type="entry name" value="PDZ domain-like"/>
    <property type="match status" value="1"/>
</dbReference>
<dbReference type="OrthoDB" id="9758793at2"/>